<evidence type="ECO:0000313" key="2">
    <source>
        <dbReference type="EMBL" id="KAJ7721505.1"/>
    </source>
</evidence>
<dbReference type="InterPro" id="IPR029063">
    <property type="entry name" value="SAM-dependent_MTases_sf"/>
</dbReference>
<dbReference type="GO" id="GO:0008168">
    <property type="term" value="F:methyltransferase activity"/>
    <property type="evidence" value="ECO:0007669"/>
    <property type="project" value="UniProtKB-KW"/>
</dbReference>
<dbReference type="CDD" id="cd02440">
    <property type="entry name" value="AdoMet_MTases"/>
    <property type="match status" value="1"/>
</dbReference>
<dbReference type="AlphaFoldDB" id="A0AAD7HJW3"/>
<dbReference type="SUPFAM" id="SSF53335">
    <property type="entry name" value="S-adenosyl-L-methionine-dependent methyltransferases"/>
    <property type="match status" value="1"/>
</dbReference>
<keyword evidence="3" id="KW-1185">Reference proteome</keyword>
<dbReference type="Pfam" id="PF08242">
    <property type="entry name" value="Methyltransf_12"/>
    <property type="match status" value="1"/>
</dbReference>
<gene>
    <name evidence="2" type="ORF">B0H16DRAFT_1790777</name>
</gene>
<dbReference type="InterPro" id="IPR013217">
    <property type="entry name" value="Methyltransf_12"/>
</dbReference>
<dbReference type="PANTHER" id="PTHR43591:SF24">
    <property type="entry name" value="2-METHOXY-6-POLYPRENYL-1,4-BENZOQUINOL METHYLASE, MITOCHONDRIAL"/>
    <property type="match status" value="1"/>
</dbReference>
<reference evidence="2" key="1">
    <citation type="submission" date="2023-03" db="EMBL/GenBank/DDBJ databases">
        <title>Massive genome expansion in bonnet fungi (Mycena s.s.) driven by repeated elements and novel gene families across ecological guilds.</title>
        <authorList>
            <consortium name="Lawrence Berkeley National Laboratory"/>
            <person name="Harder C.B."/>
            <person name="Miyauchi S."/>
            <person name="Viragh M."/>
            <person name="Kuo A."/>
            <person name="Thoen E."/>
            <person name="Andreopoulos B."/>
            <person name="Lu D."/>
            <person name="Skrede I."/>
            <person name="Drula E."/>
            <person name="Henrissat B."/>
            <person name="Morin E."/>
            <person name="Kohler A."/>
            <person name="Barry K."/>
            <person name="LaButti K."/>
            <person name="Morin E."/>
            <person name="Salamov A."/>
            <person name="Lipzen A."/>
            <person name="Mereny Z."/>
            <person name="Hegedus B."/>
            <person name="Baldrian P."/>
            <person name="Stursova M."/>
            <person name="Weitz H."/>
            <person name="Taylor A."/>
            <person name="Grigoriev I.V."/>
            <person name="Nagy L.G."/>
            <person name="Martin F."/>
            <person name="Kauserud H."/>
        </authorList>
    </citation>
    <scope>NUCLEOTIDE SEQUENCE</scope>
    <source>
        <strain evidence="2">CBHHK182m</strain>
    </source>
</reference>
<name>A0AAD7HJW3_9AGAR</name>
<protein>
    <submittedName>
        <fullName evidence="2">S-adenosyl-L-methionine-dependent methyltransferase</fullName>
    </submittedName>
</protein>
<dbReference type="GO" id="GO:0032259">
    <property type="term" value="P:methylation"/>
    <property type="evidence" value="ECO:0007669"/>
    <property type="project" value="UniProtKB-KW"/>
</dbReference>
<organism evidence="2 3">
    <name type="scientific">Mycena metata</name>
    <dbReference type="NCBI Taxonomy" id="1033252"/>
    <lineage>
        <taxon>Eukaryota</taxon>
        <taxon>Fungi</taxon>
        <taxon>Dikarya</taxon>
        <taxon>Basidiomycota</taxon>
        <taxon>Agaricomycotina</taxon>
        <taxon>Agaricomycetes</taxon>
        <taxon>Agaricomycetidae</taxon>
        <taxon>Agaricales</taxon>
        <taxon>Marasmiineae</taxon>
        <taxon>Mycenaceae</taxon>
        <taxon>Mycena</taxon>
    </lineage>
</organism>
<dbReference type="EMBL" id="JARKIB010000229">
    <property type="protein sequence ID" value="KAJ7721505.1"/>
    <property type="molecule type" value="Genomic_DNA"/>
</dbReference>
<keyword evidence="2" id="KW-0489">Methyltransferase</keyword>
<accession>A0AAD7HJW3</accession>
<sequence length="323" mass="36840">MPWQRLKLQQRMWRLILQGLYPAALEEYLCGILNSDSAPPAILDLGCGGGAWAMDMALAFPHAQVTGFDLFPNPVIAPPHNCRFVQGNALECNLDDLHLRGQFDFVHCRSVLWHQKDPNQMVAVIASCLKLGGLALIIDGSESNRIYDRDRNLLSPDENMQVQPSDSTYSRYANWIKTYSRVARGHSLSYDYVELLRQSRKFSGINFQEILCPMNWEGENILNGLEIGDIMYENLHKIFPATKHAIMSTGVSAQSFEDSKQKLYKEMEALKIYLWKSAWRQNLNAYIPEPEPGALKNLKPGQGLQDWPQNPSFGHWWNSPEEE</sequence>
<comment type="caution">
    <text evidence="2">The sequence shown here is derived from an EMBL/GenBank/DDBJ whole genome shotgun (WGS) entry which is preliminary data.</text>
</comment>
<evidence type="ECO:0000313" key="3">
    <source>
        <dbReference type="Proteomes" id="UP001215598"/>
    </source>
</evidence>
<evidence type="ECO:0000259" key="1">
    <source>
        <dbReference type="Pfam" id="PF08242"/>
    </source>
</evidence>
<feature type="domain" description="Methyltransferase type 12" evidence="1">
    <location>
        <begin position="43"/>
        <end position="134"/>
    </location>
</feature>
<dbReference type="Gene3D" id="3.40.50.150">
    <property type="entry name" value="Vaccinia Virus protein VP39"/>
    <property type="match status" value="1"/>
</dbReference>
<dbReference type="Proteomes" id="UP001215598">
    <property type="component" value="Unassembled WGS sequence"/>
</dbReference>
<dbReference type="PANTHER" id="PTHR43591">
    <property type="entry name" value="METHYLTRANSFERASE"/>
    <property type="match status" value="1"/>
</dbReference>
<proteinExistence type="predicted"/>
<keyword evidence="2" id="KW-0808">Transferase</keyword>